<dbReference type="Proteomes" id="UP001211987">
    <property type="component" value="Unassembled WGS sequence"/>
</dbReference>
<evidence type="ECO:0000313" key="3">
    <source>
        <dbReference type="Proteomes" id="UP000261032"/>
    </source>
</evidence>
<dbReference type="Pfam" id="PF11756">
    <property type="entry name" value="YgbA_NO"/>
    <property type="match status" value="1"/>
</dbReference>
<dbReference type="NCBIfam" id="NF007714">
    <property type="entry name" value="PRK10410.1-2"/>
    <property type="match status" value="1"/>
</dbReference>
<accession>A0A3E3AIW2</accession>
<dbReference type="RefSeq" id="WP_003534983.1">
    <property type="nucleotide sequence ID" value="NZ_BAABXX010000001.1"/>
</dbReference>
<sequence length="97" mass="11685">MTIDQEKELISIMIKIYEDGNKVDLSDLKNYAFKRIEFCPRKEEKTFCSSCPIHCYQKTYRQQIREVMKYSGKRIIFKHPIIAFKHVINTLKYKIMS</sequence>
<evidence type="ECO:0000313" key="2">
    <source>
        <dbReference type="EMBL" id="RGD86860.1"/>
    </source>
</evidence>
<reference evidence="2 3" key="1">
    <citation type="submission" date="2018-08" db="EMBL/GenBank/DDBJ databases">
        <title>A genome reference for cultivated species of the human gut microbiota.</title>
        <authorList>
            <person name="Zou Y."/>
            <person name="Xue W."/>
            <person name="Luo G."/>
        </authorList>
    </citation>
    <scope>NUCLEOTIDE SEQUENCE [LARGE SCALE GENOMIC DNA]</scope>
    <source>
        <strain evidence="2 3">OM06-4</strain>
    </source>
</reference>
<dbReference type="EMBL" id="QUSL01000003">
    <property type="protein sequence ID" value="RGD86860.1"/>
    <property type="molecule type" value="Genomic_DNA"/>
</dbReference>
<dbReference type="InterPro" id="IPR020483">
    <property type="entry name" value="Uncharacterised_YgbA"/>
</dbReference>
<comment type="caution">
    <text evidence="2">The sequence shown here is derived from an EMBL/GenBank/DDBJ whole genome shotgun (WGS) entry which is preliminary data.</text>
</comment>
<dbReference type="AlphaFoldDB" id="A0A3E3AIW2"/>
<gene>
    <name evidence="2" type="ORF">DXB93_03345</name>
    <name evidence="1" type="ORF">PM738_01945</name>
</gene>
<name>A0A3E3AIW2_9FIRM</name>
<organism evidence="2 3">
    <name type="scientific">Thomasclavelia ramosa</name>
    <dbReference type="NCBI Taxonomy" id="1547"/>
    <lineage>
        <taxon>Bacteria</taxon>
        <taxon>Bacillati</taxon>
        <taxon>Bacillota</taxon>
        <taxon>Erysipelotrichia</taxon>
        <taxon>Erysipelotrichales</taxon>
        <taxon>Coprobacillaceae</taxon>
        <taxon>Thomasclavelia</taxon>
    </lineage>
</organism>
<protein>
    <submittedName>
        <fullName evidence="2">Nitrous oxide-stimulated promoter family protein</fullName>
    </submittedName>
</protein>
<dbReference type="EMBL" id="JAQLKE010000002">
    <property type="protein sequence ID" value="MDB7082550.1"/>
    <property type="molecule type" value="Genomic_DNA"/>
</dbReference>
<proteinExistence type="predicted"/>
<evidence type="ECO:0000313" key="1">
    <source>
        <dbReference type="EMBL" id="MDB7082550.1"/>
    </source>
</evidence>
<reference evidence="1" key="2">
    <citation type="submission" date="2023-01" db="EMBL/GenBank/DDBJ databases">
        <title>Human gut microbiome strain richness.</title>
        <authorList>
            <person name="Chen-Liaw A."/>
        </authorList>
    </citation>
    <scope>NUCLEOTIDE SEQUENCE</scope>
    <source>
        <strain evidence="1">1001217st2_G6_1001217B_191108</strain>
    </source>
</reference>
<dbReference type="Proteomes" id="UP000261032">
    <property type="component" value="Unassembled WGS sequence"/>
</dbReference>